<dbReference type="Gene3D" id="3.40.50.620">
    <property type="entry name" value="HUPs"/>
    <property type="match status" value="1"/>
</dbReference>
<dbReference type="InterPro" id="IPR014729">
    <property type="entry name" value="Rossmann-like_a/b/a_fold"/>
</dbReference>
<accession>A0A1G2BUV1</accession>
<name>A0A1G2BUV1_9BACT</name>
<dbReference type="GO" id="GO:0005886">
    <property type="term" value="C:plasma membrane"/>
    <property type="evidence" value="ECO:0007669"/>
    <property type="project" value="TreeGrafter"/>
</dbReference>
<evidence type="ECO:0000259" key="1">
    <source>
        <dbReference type="Pfam" id="PF02698"/>
    </source>
</evidence>
<dbReference type="Proteomes" id="UP000177349">
    <property type="component" value="Unassembled WGS sequence"/>
</dbReference>
<feature type="domain" description="DUF218" evidence="1">
    <location>
        <begin position="19"/>
        <end position="137"/>
    </location>
</feature>
<gene>
    <name evidence="2" type="ORF">A3B31_02940</name>
</gene>
<protein>
    <recommendedName>
        <fullName evidence="1">DUF218 domain-containing protein</fullName>
    </recommendedName>
</protein>
<evidence type="ECO:0000313" key="2">
    <source>
        <dbReference type="EMBL" id="OGY92818.1"/>
    </source>
</evidence>
<organism evidence="2 3">
    <name type="scientific">Candidatus Komeilibacteria bacterium RIFCSPLOWO2_01_FULL_53_11</name>
    <dbReference type="NCBI Taxonomy" id="1798552"/>
    <lineage>
        <taxon>Bacteria</taxon>
        <taxon>Candidatus Komeiliibacteriota</taxon>
    </lineage>
</organism>
<dbReference type="CDD" id="cd06259">
    <property type="entry name" value="YdcF-like"/>
    <property type="match status" value="1"/>
</dbReference>
<dbReference type="InterPro" id="IPR051599">
    <property type="entry name" value="Cell_Envelope_Assoc"/>
</dbReference>
<evidence type="ECO:0000313" key="3">
    <source>
        <dbReference type="Proteomes" id="UP000177349"/>
    </source>
</evidence>
<dbReference type="AlphaFoldDB" id="A0A1G2BUV1"/>
<reference evidence="2 3" key="1">
    <citation type="journal article" date="2016" name="Nat. Commun.">
        <title>Thousands of microbial genomes shed light on interconnected biogeochemical processes in an aquifer system.</title>
        <authorList>
            <person name="Anantharaman K."/>
            <person name="Brown C.T."/>
            <person name="Hug L.A."/>
            <person name="Sharon I."/>
            <person name="Castelle C.J."/>
            <person name="Probst A.J."/>
            <person name="Thomas B.C."/>
            <person name="Singh A."/>
            <person name="Wilkins M.J."/>
            <person name="Karaoz U."/>
            <person name="Brodie E.L."/>
            <person name="Williams K.H."/>
            <person name="Hubbard S.S."/>
            <person name="Banfield J.F."/>
        </authorList>
    </citation>
    <scope>NUCLEOTIDE SEQUENCE [LARGE SCALE GENOMIC DNA]</scope>
</reference>
<dbReference type="InterPro" id="IPR003848">
    <property type="entry name" value="DUF218"/>
</dbReference>
<dbReference type="EMBL" id="MHKN01000009">
    <property type="protein sequence ID" value="OGY92818.1"/>
    <property type="molecule type" value="Genomic_DNA"/>
</dbReference>
<proteinExistence type="predicted"/>
<dbReference type="PANTHER" id="PTHR30336:SF20">
    <property type="entry name" value="DUF218 DOMAIN-CONTAINING PROTEIN"/>
    <property type="match status" value="1"/>
</dbReference>
<sequence length="201" mass="23091">MKKIEVNQKNIGRIQKKFDAAIILSVTPPTRRLIHNRIAVAMSLYKSGLSGKIIFTGRSWGGLKKIPRTVEADVMARYAHSLGLPEKAILRERLSLETTGSLYFTKKLLLEPHRWHDIVIVTHKSHLAKVKFLARKILGPEYDISYKISESDFNPAGHSSLVSIKHNFAHIQNGNDRAIRSMIQRHAYYKRRHYAELLEKE</sequence>
<dbReference type="PANTHER" id="PTHR30336">
    <property type="entry name" value="INNER MEMBRANE PROTEIN, PROBABLE PERMEASE"/>
    <property type="match status" value="1"/>
</dbReference>
<dbReference type="Pfam" id="PF02698">
    <property type="entry name" value="DUF218"/>
    <property type="match status" value="1"/>
</dbReference>
<comment type="caution">
    <text evidence="2">The sequence shown here is derived from an EMBL/GenBank/DDBJ whole genome shotgun (WGS) entry which is preliminary data.</text>
</comment>